<gene>
    <name evidence="2" type="ORF">AND_011085</name>
</gene>
<reference evidence="2 4" key="1">
    <citation type="journal article" date="2010" name="BMC Genomics">
        <title>Combination of measures distinguishes pre-miRNAs from other stem-loops in the genome of the newly sequenced Anopheles darlingi.</title>
        <authorList>
            <person name="Mendes N.D."/>
            <person name="Freitas A.T."/>
            <person name="Vasconcelos A.T."/>
            <person name="Sagot M.F."/>
        </authorList>
    </citation>
    <scope>NUCLEOTIDE SEQUENCE</scope>
</reference>
<dbReference type="HOGENOM" id="CLU_1035174_0_0_1"/>
<evidence type="ECO:0000259" key="1">
    <source>
        <dbReference type="PROSITE" id="PS50017"/>
    </source>
</evidence>
<protein>
    <submittedName>
        <fullName evidence="2">IMD</fullName>
    </submittedName>
</protein>
<accession>W5JRB6</accession>
<proteinExistence type="predicted"/>
<dbReference type="EMBL" id="ADMH02000694">
    <property type="protein sequence ID" value="ETN65294.1"/>
    <property type="molecule type" value="Genomic_DNA"/>
</dbReference>
<evidence type="ECO:0000313" key="4">
    <source>
        <dbReference type="Proteomes" id="UP000000673"/>
    </source>
</evidence>
<reference evidence="3" key="4">
    <citation type="submission" date="2015-06" db="UniProtKB">
        <authorList>
            <consortium name="EnsemblMetazoa"/>
        </authorList>
    </citation>
    <scope>IDENTIFICATION</scope>
</reference>
<reference evidence="2" key="3">
    <citation type="journal article" date="2013" name="Nucleic Acids Res.">
        <title>The genome of Anopheles darlingi, the main neotropical malaria vector.</title>
        <authorList>
            <person name="Marinotti O."/>
            <person name="Cerqueira G.C."/>
            <person name="de Almeida L.G."/>
            <person name="Ferro M.I."/>
            <person name="Loreto E.L."/>
            <person name="Zaha A."/>
            <person name="Teixeira S.M."/>
            <person name="Wespiser A.R."/>
            <person name="Almeida E Silva A."/>
            <person name="Schlindwein A.D."/>
            <person name="Pacheco A.C."/>
            <person name="Silva A.L."/>
            <person name="Graveley B.R."/>
            <person name="Walenz B.P."/>
            <person name="Lima Bde A."/>
            <person name="Ribeiro C.A."/>
            <person name="Nunes-Silva C.G."/>
            <person name="de Carvalho C.R."/>
            <person name="Soares C.M."/>
            <person name="de Menezes C.B."/>
            <person name="Matiolli C."/>
            <person name="Caffrey D."/>
            <person name="Araujo D.A."/>
            <person name="de Oliveira D.M."/>
            <person name="Golenbock D."/>
            <person name="Grisard E.C."/>
            <person name="Fantinatti-Garboggini F."/>
            <person name="de Carvalho F.M."/>
            <person name="Barcellos F.G."/>
            <person name="Prosdocimi F."/>
            <person name="May G."/>
            <person name="Azevedo Junior G.M."/>
            <person name="Guimaraes G.M."/>
            <person name="Goldman G.H."/>
            <person name="Padilha I.Q."/>
            <person name="Batista Jda S."/>
            <person name="Ferro J.A."/>
            <person name="Ribeiro J.M."/>
            <person name="Fietto J.L."/>
            <person name="Dabbas K.M."/>
            <person name="Cerdeira L."/>
            <person name="Agnez-Lima L.F."/>
            <person name="Brocchi M."/>
            <person name="de Carvalho M.O."/>
            <person name="Teixeira Mde M."/>
            <person name="Diniz Maia Mde M."/>
            <person name="Goldman M.H."/>
            <person name="Cruz Schneider M.P."/>
            <person name="Felipe M.S."/>
            <person name="Hungria M."/>
            <person name="Nicolas M.F."/>
            <person name="Pereira M."/>
            <person name="Montes M.A."/>
            <person name="Cantao M.E."/>
            <person name="Vincentz M."/>
            <person name="Rafael M.S."/>
            <person name="Silverman N."/>
            <person name="Stoco P.H."/>
            <person name="Souza R.C."/>
            <person name="Vicentini R."/>
            <person name="Gazzinelli R.T."/>
            <person name="Neves Rde O."/>
            <person name="Silva R."/>
            <person name="Astolfi-Filho S."/>
            <person name="Maciel T.E."/>
            <person name="Urmenyi T.P."/>
            <person name="Tadei W.P."/>
            <person name="Camargo E.P."/>
            <person name="de Vasconcelos A.T."/>
        </authorList>
    </citation>
    <scope>NUCLEOTIDE SEQUENCE</scope>
</reference>
<feature type="domain" description="Death" evidence="1">
    <location>
        <begin position="144"/>
        <end position="226"/>
    </location>
</feature>
<dbReference type="VEuPathDB" id="VectorBase:ADAC011085"/>
<dbReference type="Proteomes" id="UP000000673">
    <property type="component" value="Unassembled WGS sequence"/>
</dbReference>
<organism evidence="2">
    <name type="scientific">Anopheles darlingi</name>
    <name type="common">Mosquito</name>
    <dbReference type="NCBI Taxonomy" id="43151"/>
    <lineage>
        <taxon>Eukaryota</taxon>
        <taxon>Metazoa</taxon>
        <taxon>Ecdysozoa</taxon>
        <taxon>Arthropoda</taxon>
        <taxon>Hexapoda</taxon>
        <taxon>Insecta</taxon>
        <taxon>Pterygota</taxon>
        <taxon>Neoptera</taxon>
        <taxon>Endopterygota</taxon>
        <taxon>Diptera</taxon>
        <taxon>Nematocera</taxon>
        <taxon>Culicoidea</taxon>
        <taxon>Culicidae</taxon>
        <taxon>Anophelinae</taxon>
        <taxon>Anopheles</taxon>
    </lineage>
</organism>
<name>W5JRB6_ANODA</name>
<dbReference type="OrthoDB" id="535509at2759"/>
<keyword evidence="4" id="KW-1185">Reference proteome</keyword>
<dbReference type="GO" id="GO:0007165">
    <property type="term" value="P:signal transduction"/>
    <property type="evidence" value="ECO:0007669"/>
    <property type="project" value="InterPro"/>
</dbReference>
<dbReference type="Pfam" id="PF00531">
    <property type="entry name" value="Death"/>
    <property type="match status" value="1"/>
</dbReference>
<dbReference type="EnsemblMetazoa" id="ADAC011085-RA">
    <property type="protein sequence ID" value="ADAC011085-PA"/>
    <property type="gene ID" value="ADAC011085"/>
</dbReference>
<evidence type="ECO:0000313" key="2">
    <source>
        <dbReference type="EMBL" id="ETN65294.1"/>
    </source>
</evidence>
<dbReference type="FunCoup" id="W5JRB6">
    <property type="interactions" value="43"/>
</dbReference>
<dbReference type="InterPro" id="IPR000488">
    <property type="entry name" value="Death_dom"/>
</dbReference>
<dbReference type="PROSITE" id="PS50017">
    <property type="entry name" value="DEATH_DOMAIN"/>
    <property type="match status" value="1"/>
</dbReference>
<dbReference type="STRING" id="43151.W5JRB6"/>
<dbReference type="VEuPathDB" id="VectorBase:ADAR2_006898"/>
<sequence>MVKFHKFIGSLLSKKSLSKLDKDATALPASEPAKTSDIISIRNNDAASGNSSEILPSTPNENIGLVNSIVNNVQYNAHSSPHTAISNSRGINVFQVKNTRNVHIGDNFFVETANRQNQSAEVNWTKLKQSNTIMRMMHSSIEIDNEVLEIVARHLGYEWKSFARRLGYSKGQIDAFEEDNRTLSEQIYNFISDWNRNEGNPTLGKLVSLLWRSNHKETVYHIKQAWKKREDNRCSANT</sequence>
<dbReference type="InterPro" id="IPR011029">
    <property type="entry name" value="DEATH-like_dom_sf"/>
</dbReference>
<evidence type="ECO:0000313" key="3">
    <source>
        <dbReference type="EnsemblMetazoa" id="ADAC011085-PA"/>
    </source>
</evidence>
<dbReference type="SUPFAM" id="SSF47986">
    <property type="entry name" value="DEATH domain"/>
    <property type="match status" value="1"/>
</dbReference>
<dbReference type="SMART" id="SM00005">
    <property type="entry name" value="DEATH"/>
    <property type="match status" value="1"/>
</dbReference>
<reference evidence="2" key="2">
    <citation type="submission" date="2010-05" db="EMBL/GenBank/DDBJ databases">
        <authorList>
            <person name="Almeida L.G."/>
            <person name="Nicolas M.F."/>
            <person name="Souza R.C."/>
            <person name="Vasconcelos A.T.R."/>
        </authorList>
    </citation>
    <scope>NUCLEOTIDE SEQUENCE</scope>
</reference>
<dbReference type="AlphaFoldDB" id="W5JRB6"/>
<dbReference type="eggNOG" id="ENOG502S6XJ">
    <property type="taxonomic scope" value="Eukaryota"/>
</dbReference>
<dbReference type="OMA" id="MHGNIKE"/>
<dbReference type="Gene3D" id="1.10.533.10">
    <property type="entry name" value="Death Domain, Fas"/>
    <property type="match status" value="1"/>
</dbReference>
<dbReference type="CDD" id="cd01670">
    <property type="entry name" value="Death"/>
    <property type="match status" value="1"/>
</dbReference>